<feature type="compositionally biased region" description="Low complexity" evidence="1">
    <location>
        <begin position="148"/>
        <end position="163"/>
    </location>
</feature>
<organism evidence="2">
    <name type="scientific">uncultured Craurococcus sp</name>
    <dbReference type="NCBI Taxonomy" id="1135998"/>
    <lineage>
        <taxon>Bacteria</taxon>
        <taxon>Pseudomonadati</taxon>
        <taxon>Pseudomonadota</taxon>
        <taxon>Alphaproteobacteria</taxon>
        <taxon>Acetobacterales</taxon>
        <taxon>Acetobacteraceae</taxon>
        <taxon>Craurococcus</taxon>
        <taxon>environmental samples</taxon>
    </lineage>
</organism>
<feature type="compositionally biased region" description="Low complexity" evidence="1">
    <location>
        <begin position="290"/>
        <end position="300"/>
    </location>
</feature>
<feature type="compositionally biased region" description="Low complexity" evidence="1">
    <location>
        <begin position="171"/>
        <end position="206"/>
    </location>
</feature>
<feature type="compositionally biased region" description="Gly residues" evidence="1">
    <location>
        <begin position="7"/>
        <end position="19"/>
    </location>
</feature>
<feature type="compositionally biased region" description="Gly residues" evidence="1">
    <location>
        <begin position="71"/>
        <end position="84"/>
    </location>
</feature>
<feature type="compositionally biased region" description="Gly residues" evidence="1">
    <location>
        <begin position="33"/>
        <end position="47"/>
    </location>
</feature>
<feature type="non-terminal residue" evidence="2">
    <location>
        <position position="1"/>
    </location>
</feature>
<feature type="compositionally biased region" description="Low complexity" evidence="1">
    <location>
        <begin position="85"/>
        <end position="98"/>
    </location>
</feature>
<feature type="compositionally biased region" description="Basic residues" evidence="1">
    <location>
        <begin position="131"/>
        <end position="142"/>
    </location>
</feature>
<reference evidence="2" key="1">
    <citation type="submission" date="2020-02" db="EMBL/GenBank/DDBJ databases">
        <authorList>
            <person name="Meier V. D."/>
        </authorList>
    </citation>
    <scope>NUCLEOTIDE SEQUENCE</scope>
    <source>
        <strain evidence="2">AVDCRST_MAG27</strain>
    </source>
</reference>
<feature type="compositionally biased region" description="Basic and acidic residues" evidence="1">
    <location>
        <begin position="265"/>
        <end position="277"/>
    </location>
</feature>
<feature type="non-terminal residue" evidence="2">
    <location>
        <position position="300"/>
    </location>
</feature>
<proteinExistence type="predicted"/>
<dbReference type="EMBL" id="CADCTD010000003">
    <property type="protein sequence ID" value="CAA9215386.1"/>
    <property type="molecule type" value="Genomic_DNA"/>
</dbReference>
<accession>A0A6J4H5A5</accession>
<feature type="compositionally biased region" description="Gly residues" evidence="1">
    <location>
        <begin position="244"/>
        <end position="260"/>
    </location>
</feature>
<dbReference type="AlphaFoldDB" id="A0A6J4H5A5"/>
<protein>
    <submittedName>
        <fullName evidence="2">Transcriptional regulator, LysR family</fullName>
    </submittedName>
</protein>
<sequence length="300" mass="29675">AEAAGFRGAGDGRGAGRGGLLRRRGTVPRRLGGDGLPRGGAAGGAAGRPGLQPQLPPPGADRSRPHRRRAGGAGPQRGGGGGVRRAGAGEPAARPGAARRADVLRAAPGRADPAGIPAALPGCRPRPASGRCRHRFGRRGVRRGAPNRGARGFVAGGAATLPGGAAGRGRAGLSRPPRAAAASAGARGPSLPRLRLSRPGRGLALPRARRRGGCGHPHRPAAGDECGCPAADPAGRARHRGDAGFRGGGASRRRAGGGGAPRLADGGRRPLLRHADRAPPAGQGRGAGRVPGRPPVRSGL</sequence>
<gene>
    <name evidence="2" type="ORF">AVDCRST_MAG27-145</name>
</gene>
<feature type="compositionally biased region" description="Basic residues" evidence="1">
    <location>
        <begin position="207"/>
        <end position="219"/>
    </location>
</feature>
<evidence type="ECO:0000256" key="1">
    <source>
        <dbReference type="SAM" id="MobiDB-lite"/>
    </source>
</evidence>
<name>A0A6J4H5A5_9PROT</name>
<evidence type="ECO:0000313" key="2">
    <source>
        <dbReference type="EMBL" id="CAA9215386.1"/>
    </source>
</evidence>
<feature type="region of interest" description="Disordered" evidence="1">
    <location>
        <begin position="1"/>
        <end position="300"/>
    </location>
</feature>